<reference evidence="2 3" key="1">
    <citation type="journal article" date="2011" name="Front. Microbiol.">
        <title>Two Strains of Crocosphaera watsonii with Highly Conserved Genomes are Distinguished by Strain-Specific Features.</title>
        <authorList>
            <person name="Bench S.R."/>
            <person name="Ilikchyan I.N."/>
            <person name="Tripp H.J."/>
            <person name="Zehr J.P."/>
        </authorList>
    </citation>
    <scope>NUCLEOTIDE SEQUENCE [LARGE SCALE GENOMIC DNA]</scope>
    <source>
        <strain evidence="2 3">WH 0003</strain>
    </source>
</reference>
<organism evidence="2 3">
    <name type="scientific">Crocosphaera watsonii WH 0003</name>
    <dbReference type="NCBI Taxonomy" id="423471"/>
    <lineage>
        <taxon>Bacteria</taxon>
        <taxon>Bacillati</taxon>
        <taxon>Cyanobacteriota</taxon>
        <taxon>Cyanophyceae</taxon>
        <taxon>Oscillatoriophycideae</taxon>
        <taxon>Chroococcales</taxon>
        <taxon>Aphanothecaceae</taxon>
        <taxon>Crocosphaera</taxon>
    </lineage>
</organism>
<dbReference type="PATRIC" id="fig|423471.3.peg.1178"/>
<dbReference type="GeneID" id="88765102"/>
<evidence type="ECO:0000256" key="1">
    <source>
        <dbReference type="SAM" id="Coils"/>
    </source>
</evidence>
<evidence type="ECO:0000313" key="2">
    <source>
        <dbReference type="EMBL" id="EHJ14037.1"/>
    </source>
</evidence>
<keyword evidence="1" id="KW-0175">Coiled coil</keyword>
<sequence>MKIDSYSANLVALVKDILQEQDNNIEKLRQEDEEALQEVYNHELLDEYRTPYLYELTDREYSDFCETLENNISEVICLLLS</sequence>
<dbReference type="EMBL" id="AESD01000205">
    <property type="protein sequence ID" value="EHJ14037.1"/>
    <property type="molecule type" value="Genomic_DNA"/>
</dbReference>
<feature type="coiled-coil region" evidence="1">
    <location>
        <begin position="11"/>
        <end position="38"/>
    </location>
</feature>
<gene>
    <name evidence="2" type="ORF">CWATWH0003_1277</name>
</gene>
<dbReference type="RefSeq" id="WP_007309739.1">
    <property type="nucleotide sequence ID" value="NZ_AESD01000205.1"/>
</dbReference>
<dbReference type="Proteomes" id="UP000003477">
    <property type="component" value="Unassembled WGS sequence"/>
</dbReference>
<comment type="caution">
    <text evidence="2">The sequence shown here is derived from an EMBL/GenBank/DDBJ whole genome shotgun (WGS) entry which is preliminary data.</text>
</comment>
<name>G5J193_CROWT</name>
<accession>G5J193</accession>
<protein>
    <submittedName>
        <fullName evidence="2">Uncharacterized protein</fullName>
    </submittedName>
</protein>
<proteinExistence type="predicted"/>
<dbReference type="AlphaFoldDB" id="G5J193"/>
<evidence type="ECO:0000313" key="3">
    <source>
        <dbReference type="Proteomes" id="UP000003477"/>
    </source>
</evidence>